<gene>
    <name evidence="2" type="ORF">SAMN05421647_103186</name>
</gene>
<accession>A0A1N6R939</accession>
<dbReference type="PROSITE" id="PS00018">
    <property type="entry name" value="EF_HAND_1"/>
    <property type="match status" value="1"/>
</dbReference>
<feature type="domain" description="DUF4214" evidence="1">
    <location>
        <begin position="264"/>
        <end position="318"/>
    </location>
</feature>
<dbReference type="InterPro" id="IPR038255">
    <property type="entry name" value="PBS_linker_sf"/>
</dbReference>
<protein>
    <recommendedName>
        <fullName evidence="1">DUF4214 domain-containing protein</fullName>
    </recommendedName>
</protein>
<dbReference type="EMBL" id="FTMN01000003">
    <property type="protein sequence ID" value="SIQ25411.1"/>
    <property type="molecule type" value="Genomic_DNA"/>
</dbReference>
<dbReference type="InterPro" id="IPR018247">
    <property type="entry name" value="EF_Hand_1_Ca_BS"/>
</dbReference>
<evidence type="ECO:0000313" key="3">
    <source>
        <dbReference type="Proteomes" id="UP000186895"/>
    </source>
</evidence>
<dbReference type="Proteomes" id="UP000186895">
    <property type="component" value="Unassembled WGS sequence"/>
</dbReference>
<name>A0A1N6R939_9GAMM</name>
<keyword evidence="3" id="KW-1185">Reference proteome</keyword>
<dbReference type="eggNOG" id="COG2340">
    <property type="taxonomic scope" value="Bacteria"/>
</dbReference>
<evidence type="ECO:0000313" key="2">
    <source>
        <dbReference type="EMBL" id="SIQ25411.1"/>
    </source>
</evidence>
<reference evidence="3" key="1">
    <citation type="submission" date="2017-01" db="EMBL/GenBank/DDBJ databases">
        <authorList>
            <person name="Varghese N."/>
            <person name="Submissions S."/>
        </authorList>
    </citation>
    <scope>NUCLEOTIDE SEQUENCE [LARGE SCALE GENOMIC DNA]</scope>
    <source>
        <strain evidence="3">DSM 7027</strain>
    </source>
</reference>
<proteinExistence type="predicted"/>
<sequence length="334" mass="37676">MSRIETSIQLREVTPDGKPVQQAYQAWIEDGNSNGLLFDDPLEREDGTIFSAEEIQLYRLMHLAAGGPPENDSFRLRLNHEQPDKLERMADAFAAHPDTYKAIGADEREPIEHSDLLEYILYDFAGLDTNTPLHDLWLDRLLAGSHDQGDAVLGIVESNEFITSTFDEVAKLEFSSFIARFNDENDDGLLYDASVDVGDGPVLSAEEAQLYRLYLGAMERIPETEGFLWWLDKMRSGEKNLTDVAADFIHSTEMTQLMDTDQNGAVAHSELLNHLYGTVLDRAPDQAGWDWWMQELESGAKNQAEVLNAFAQSNEFAETTLQIVGDYNFVDFIQ</sequence>
<dbReference type="AlphaFoldDB" id="A0A1N6R939"/>
<dbReference type="RefSeq" id="WP_076462379.1">
    <property type="nucleotide sequence ID" value="NZ_FTMN01000003.1"/>
</dbReference>
<organism evidence="2 3">
    <name type="scientific">Marinobacterium stanieri</name>
    <dbReference type="NCBI Taxonomy" id="49186"/>
    <lineage>
        <taxon>Bacteria</taxon>
        <taxon>Pseudomonadati</taxon>
        <taxon>Pseudomonadota</taxon>
        <taxon>Gammaproteobacteria</taxon>
        <taxon>Oceanospirillales</taxon>
        <taxon>Oceanospirillaceae</taxon>
        <taxon>Marinobacterium</taxon>
    </lineage>
</organism>
<dbReference type="Pfam" id="PF13946">
    <property type="entry name" value="DUF4214"/>
    <property type="match status" value="1"/>
</dbReference>
<dbReference type="STRING" id="49186.SAMN05421647_103186"/>
<dbReference type="Gene3D" id="1.10.3130.20">
    <property type="entry name" value="Phycobilisome linker domain"/>
    <property type="match status" value="1"/>
</dbReference>
<dbReference type="InterPro" id="IPR025282">
    <property type="entry name" value="DUF4214"/>
</dbReference>
<evidence type="ECO:0000259" key="1">
    <source>
        <dbReference type="Pfam" id="PF13946"/>
    </source>
</evidence>